<evidence type="ECO:0000313" key="7">
    <source>
        <dbReference type="EMBL" id="KAL1396275.1"/>
    </source>
</evidence>
<accession>A0ABD1DAD9</accession>
<organism evidence="7 8">
    <name type="scientific">Culex pipiens pipiens</name>
    <name type="common">Northern house mosquito</name>
    <dbReference type="NCBI Taxonomy" id="38569"/>
    <lineage>
        <taxon>Eukaryota</taxon>
        <taxon>Metazoa</taxon>
        <taxon>Ecdysozoa</taxon>
        <taxon>Arthropoda</taxon>
        <taxon>Hexapoda</taxon>
        <taxon>Insecta</taxon>
        <taxon>Pterygota</taxon>
        <taxon>Neoptera</taxon>
        <taxon>Endopterygota</taxon>
        <taxon>Diptera</taxon>
        <taxon>Nematocera</taxon>
        <taxon>Culicoidea</taxon>
        <taxon>Culicidae</taxon>
        <taxon>Culicinae</taxon>
        <taxon>Culicini</taxon>
        <taxon>Culex</taxon>
        <taxon>Culex</taxon>
    </lineage>
</organism>
<protein>
    <recommendedName>
        <fullName evidence="9">MLX-interacting protein</fullName>
    </recommendedName>
</protein>
<evidence type="ECO:0000256" key="2">
    <source>
        <dbReference type="ARBA" id="ARBA00023015"/>
    </source>
</evidence>
<dbReference type="GO" id="GO:0003677">
    <property type="term" value="F:DNA binding"/>
    <property type="evidence" value="ECO:0007669"/>
    <property type="project" value="UniProtKB-KW"/>
</dbReference>
<dbReference type="GO" id="GO:0005634">
    <property type="term" value="C:nucleus"/>
    <property type="evidence" value="ECO:0007669"/>
    <property type="project" value="UniProtKB-SubCell"/>
</dbReference>
<evidence type="ECO:0000313" key="8">
    <source>
        <dbReference type="Proteomes" id="UP001562425"/>
    </source>
</evidence>
<evidence type="ECO:0000256" key="5">
    <source>
        <dbReference type="ARBA" id="ARBA00023242"/>
    </source>
</evidence>
<evidence type="ECO:0000256" key="4">
    <source>
        <dbReference type="ARBA" id="ARBA00023163"/>
    </source>
</evidence>
<feature type="region of interest" description="Disordered" evidence="6">
    <location>
        <begin position="1"/>
        <end position="33"/>
    </location>
</feature>
<keyword evidence="3" id="KW-0238">DNA-binding</keyword>
<evidence type="ECO:0008006" key="9">
    <source>
        <dbReference type="Google" id="ProtNLM"/>
    </source>
</evidence>
<evidence type="ECO:0000256" key="6">
    <source>
        <dbReference type="SAM" id="MobiDB-lite"/>
    </source>
</evidence>
<keyword evidence="2" id="KW-0805">Transcription regulation</keyword>
<feature type="compositionally biased region" description="Gly residues" evidence="6">
    <location>
        <begin position="15"/>
        <end position="29"/>
    </location>
</feature>
<dbReference type="Proteomes" id="UP001562425">
    <property type="component" value="Unassembled WGS sequence"/>
</dbReference>
<comment type="caution">
    <text evidence="7">The sequence shown here is derived from an EMBL/GenBank/DDBJ whole genome shotgun (WGS) entry which is preliminary data.</text>
</comment>
<comment type="subcellular location">
    <subcellularLocation>
        <location evidence="1">Nucleus</location>
    </subcellularLocation>
</comment>
<dbReference type="AlphaFoldDB" id="A0ABD1DAD9"/>
<evidence type="ECO:0000256" key="1">
    <source>
        <dbReference type="ARBA" id="ARBA00004123"/>
    </source>
</evidence>
<reference evidence="7 8" key="1">
    <citation type="submission" date="2024-05" db="EMBL/GenBank/DDBJ databases">
        <title>Culex pipiens pipiens assembly and annotation.</title>
        <authorList>
            <person name="Alout H."/>
            <person name="Durand T."/>
        </authorList>
    </citation>
    <scope>NUCLEOTIDE SEQUENCE [LARGE SCALE GENOMIC DNA]</scope>
    <source>
        <strain evidence="7">HA-2024</strain>
        <tissue evidence="7">Whole body</tissue>
    </source>
</reference>
<dbReference type="PANTHER" id="PTHR15741:SF37">
    <property type="entry name" value="LD38259P"/>
    <property type="match status" value="1"/>
</dbReference>
<keyword evidence="4" id="KW-0804">Transcription</keyword>
<evidence type="ECO:0000256" key="3">
    <source>
        <dbReference type="ARBA" id="ARBA00023125"/>
    </source>
</evidence>
<name>A0ABD1DAD9_CULPP</name>
<dbReference type="PANTHER" id="PTHR15741">
    <property type="entry name" value="BASIC HELIX-LOOP-HELIX ZIP TRANSCRIPTION FACTOR"/>
    <property type="match status" value="1"/>
</dbReference>
<dbReference type="EMBL" id="JBEHCU010006760">
    <property type="protein sequence ID" value="KAL1396275.1"/>
    <property type="molecule type" value="Genomic_DNA"/>
</dbReference>
<proteinExistence type="predicted"/>
<gene>
    <name evidence="7" type="ORF">pipiens_010640</name>
</gene>
<dbReference type="InterPro" id="IPR052207">
    <property type="entry name" value="Max-like/E-box_TFs"/>
</dbReference>
<keyword evidence="5" id="KW-0539">Nucleus</keyword>
<dbReference type="CDD" id="cd21739">
    <property type="entry name" value="NES2-NLS_ChREBP-like"/>
    <property type="match status" value="1"/>
</dbReference>
<sequence length="308" mass="34510">MTPGRTTRMERSGATGYGMAGAGGSGLGGRSLSEDRRRFTGETIHSGQFMVSHFEAEGPEDEDDDDLGMQVVVEDVKPAIVDTVISNIISKRLVDSQMDSPSTSASSSSSLATAMMPTSMNAIVPLRPQSATRGGNMPSAELIRYAQKPLQLTSRYNSSQVEIDTDLSKVFNTLNVTYTQKLTSPKWNPFKGIRLRWKEKIRLNNVIWRCWHMQFIMKRRTLVCQFASPLDVDVHNTPQAILLEGKYWKRKCNVIKAEYKKWRRFYVNRALGATNIVDTRTLSVLSAGSPINAMSDTLYRPDIVVYIM</sequence>
<keyword evidence="8" id="KW-1185">Reference proteome</keyword>